<organism evidence="1 2">
    <name type="scientific">[Mycoplasma] anseris</name>
    <dbReference type="NCBI Taxonomy" id="92400"/>
    <lineage>
        <taxon>Bacteria</taxon>
        <taxon>Bacillati</taxon>
        <taxon>Mycoplasmatota</taxon>
        <taxon>Mycoplasmoidales</taxon>
        <taxon>Metamycoplasmataceae</taxon>
        <taxon>Metamycoplasma</taxon>
    </lineage>
</organism>
<dbReference type="EMBL" id="CP030140">
    <property type="protein sequence ID" value="AWX69330.1"/>
    <property type="molecule type" value="Genomic_DNA"/>
</dbReference>
<gene>
    <name evidence="1" type="ORF">DP065_00985</name>
</gene>
<proteinExistence type="predicted"/>
<evidence type="ECO:0000313" key="2">
    <source>
        <dbReference type="Proteomes" id="UP000250218"/>
    </source>
</evidence>
<dbReference type="KEGG" id="mane:DP065_00985"/>
<reference evidence="2" key="1">
    <citation type="submission" date="2018-06" db="EMBL/GenBank/DDBJ databases">
        <title>Complete genome sequences of Mycoplasma anatis, M. anseris and M. cloacale type strains.</title>
        <authorList>
            <person name="Grozner D."/>
            <person name="Forro B."/>
            <person name="Sulyok K.M."/>
            <person name="Marton S."/>
            <person name="Kreizinger Z."/>
            <person name="Banyai K."/>
            <person name="Gyuranecz M."/>
        </authorList>
    </citation>
    <scope>NUCLEOTIDE SEQUENCE [LARGE SCALE GENOMIC DNA]</scope>
    <source>
        <strain evidence="2">ATCC 49234</strain>
    </source>
</reference>
<evidence type="ECO:0000313" key="1">
    <source>
        <dbReference type="EMBL" id="AWX69330.1"/>
    </source>
</evidence>
<dbReference type="NCBIfam" id="NF045838">
    <property type="entry name" value="MG289_thiam_LP"/>
    <property type="match status" value="1"/>
</dbReference>
<dbReference type="Pfam" id="PF06646">
    <property type="entry name" value="CypI"/>
    <property type="match status" value="1"/>
</dbReference>
<dbReference type="InterPro" id="IPR043099">
    <property type="entry name" value="CypI_dom_I"/>
</dbReference>
<dbReference type="RefSeq" id="WP_052169648.1">
    <property type="nucleotide sequence ID" value="NZ_CP030140.1"/>
</dbReference>
<sequence length="372" mass="43193">MKKILWGLSIMPICGILPLTTISCKEPKNIKVINFAINKPWYGENNDFFFQTIANEYNKIKDQDLTKIEIKPDFVEANASILDSLKKGSSDVAILTSALYENSSVSDKSKYKPFIQTTTTSFVFDQEYSTYVNGSNEDPLIKIAKEAEKTFNLKPFLEWNDEEYQWNGSLYKKFYNESNLVSYYRGAIWIWGTKSELIAIKNAWDNKDWNAFRNFGILLSDETSGSKYQIQEKLFQKHFNKPDQLFQSFAFDKLKHNDKYKIGKAKDMGKGANVHFHIVFDELGSFAYTHNYKLKNNQKEMRDYYRPSAENTFVEMLTVTDPIEYNKFVASNKLSTKEIEFLQKAILKVWKDGKDSYGPTVGFNGYKIIKVE</sequence>
<dbReference type="PROSITE" id="PS51257">
    <property type="entry name" value="PROKAR_LIPOPROTEIN"/>
    <property type="match status" value="1"/>
</dbReference>
<protein>
    <submittedName>
        <fullName evidence="1">Alkylphosphonate ABC transporter substrate-binidng protein</fullName>
    </submittedName>
</protein>
<dbReference type="InterPro" id="IPR010592">
    <property type="entry name" value="CypI"/>
</dbReference>
<dbReference type="Gene3D" id="3.40.190.190">
    <property type="entry name" value="CypI, domain 2"/>
    <property type="match status" value="1"/>
</dbReference>
<dbReference type="InterPro" id="IPR043100">
    <property type="entry name" value="CypI_dom_II"/>
</dbReference>
<name>A0A2Z4NCQ4_9BACT</name>
<accession>A0A2Z4NCQ4</accession>
<dbReference type="Gene3D" id="3.40.190.180">
    <property type="entry name" value="Cypl, domain I"/>
    <property type="match status" value="1"/>
</dbReference>
<dbReference type="Proteomes" id="UP000250218">
    <property type="component" value="Chromosome"/>
</dbReference>
<keyword evidence="2" id="KW-1185">Reference proteome</keyword>
<dbReference type="AlphaFoldDB" id="A0A2Z4NCQ4"/>